<sequence>MGYRLKGEALKLRQPSEMISEAVALGTIQVPPDGNPIILMADRQTVGGYPKVAQVISVDVPRIAQVKPGGKIQFIEIEHREAEALYFAREKFIAEVKKGLNLKFFS</sequence>
<accession>A0A645ICQ0</accession>
<gene>
    <name evidence="5" type="primary">kipA_11</name>
    <name evidence="5" type="ORF">SDC9_196688</name>
</gene>
<dbReference type="GO" id="GO:0016787">
    <property type="term" value="F:hydrolase activity"/>
    <property type="evidence" value="ECO:0007669"/>
    <property type="project" value="UniProtKB-KW"/>
</dbReference>
<dbReference type="PANTHER" id="PTHR43309">
    <property type="entry name" value="5-OXOPROLINASE SUBUNIT C"/>
    <property type="match status" value="1"/>
</dbReference>
<feature type="domain" description="Carboxyltransferase" evidence="4">
    <location>
        <begin position="1"/>
        <end position="92"/>
    </location>
</feature>
<keyword evidence="3" id="KW-0067">ATP-binding</keyword>
<dbReference type="SUPFAM" id="SSF50891">
    <property type="entry name" value="Cyclophilin-like"/>
    <property type="match status" value="1"/>
</dbReference>
<evidence type="ECO:0000256" key="1">
    <source>
        <dbReference type="ARBA" id="ARBA00022741"/>
    </source>
</evidence>
<reference evidence="5" key="1">
    <citation type="submission" date="2019-08" db="EMBL/GenBank/DDBJ databases">
        <authorList>
            <person name="Kucharzyk K."/>
            <person name="Murdoch R.W."/>
            <person name="Higgins S."/>
            <person name="Loffler F."/>
        </authorList>
    </citation>
    <scope>NUCLEOTIDE SEQUENCE</scope>
</reference>
<dbReference type="AlphaFoldDB" id="A0A645ICQ0"/>
<evidence type="ECO:0000256" key="3">
    <source>
        <dbReference type="ARBA" id="ARBA00022840"/>
    </source>
</evidence>
<keyword evidence="1" id="KW-0547">Nucleotide-binding</keyword>
<proteinExistence type="predicted"/>
<keyword evidence="2" id="KW-0378">Hydrolase</keyword>
<comment type="caution">
    <text evidence="5">The sequence shown here is derived from an EMBL/GenBank/DDBJ whole genome shotgun (WGS) entry which is preliminary data.</text>
</comment>
<dbReference type="InterPro" id="IPR029000">
    <property type="entry name" value="Cyclophilin-like_dom_sf"/>
</dbReference>
<dbReference type="Gene3D" id="2.40.100.10">
    <property type="entry name" value="Cyclophilin-like"/>
    <property type="match status" value="1"/>
</dbReference>
<dbReference type="PANTHER" id="PTHR43309:SF5">
    <property type="entry name" value="5-OXOPROLINASE SUBUNIT C"/>
    <property type="match status" value="1"/>
</dbReference>
<dbReference type="SMART" id="SM00797">
    <property type="entry name" value="AHS2"/>
    <property type="match status" value="1"/>
</dbReference>
<evidence type="ECO:0000259" key="4">
    <source>
        <dbReference type="SMART" id="SM00797"/>
    </source>
</evidence>
<protein>
    <submittedName>
        <fullName evidence="5">KipI antagonist</fullName>
    </submittedName>
</protein>
<organism evidence="5">
    <name type="scientific">bioreactor metagenome</name>
    <dbReference type="NCBI Taxonomy" id="1076179"/>
    <lineage>
        <taxon>unclassified sequences</taxon>
        <taxon>metagenomes</taxon>
        <taxon>ecological metagenomes</taxon>
    </lineage>
</organism>
<evidence type="ECO:0000256" key="2">
    <source>
        <dbReference type="ARBA" id="ARBA00022801"/>
    </source>
</evidence>
<dbReference type="GO" id="GO:0005524">
    <property type="term" value="F:ATP binding"/>
    <property type="evidence" value="ECO:0007669"/>
    <property type="project" value="UniProtKB-KW"/>
</dbReference>
<name>A0A645ICQ0_9ZZZZ</name>
<dbReference type="InterPro" id="IPR003778">
    <property type="entry name" value="CT_A_B"/>
</dbReference>
<dbReference type="InterPro" id="IPR052708">
    <property type="entry name" value="PxpC"/>
</dbReference>
<dbReference type="Pfam" id="PF02626">
    <property type="entry name" value="CT_A_B"/>
    <property type="match status" value="1"/>
</dbReference>
<evidence type="ECO:0000313" key="5">
    <source>
        <dbReference type="EMBL" id="MPN49075.1"/>
    </source>
</evidence>
<dbReference type="EMBL" id="VSSQ01111990">
    <property type="protein sequence ID" value="MPN49075.1"/>
    <property type="molecule type" value="Genomic_DNA"/>
</dbReference>